<evidence type="ECO:0000313" key="2">
    <source>
        <dbReference type="EMBL" id="CAH8387517.1"/>
    </source>
</evidence>
<dbReference type="Proteomes" id="UP001642260">
    <property type="component" value="Unassembled WGS sequence"/>
</dbReference>
<feature type="region of interest" description="Disordered" evidence="1">
    <location>
        <begin position="1"/>
        <end position="42"/>
    </location>
</feature>
<organism evidence="2 3">
    <name type="scientific">Eruca vesicaria subsp. sativa</name>
    <name type="common">Garden rocket</name>
    <name type="synonym">Eruca sativa</name>
    <dbReference type="NCBI Taxonomy" id="29727"/>
    <lineage>
        <taxon>Eukaryota</taxon>
        <taxon>Viridiplantae</taxon>
        <taxon>Streptophyta</taxon>
        <taxon>Embryophyta</taxon>
        <taxon>Tracheophyta</taxon>
        <taxon>Spermatophyta</taxon>
        <taxon>Magnoliopsida</taxon>
        <taxon>eudicotyledons</taxon>
        <taxon>Gunneridae</taxon>
        <taxon>Pentapetalae</taxon>
        <taxon>rosids</taxon>
        <taxon>malvids</taxon>
        <taxon>Brassicales</taxon>
        <taxon>Brassicaceae</taxon>
        <taxon>Brassiceae</taxon>
        <taxon>Eruca</taxon>
    </lineage>
</organism>
<evidence type="ECO:0000313" key="3">
    <source>
        <dbReference type="Proteomes" id="UP001642260"/>
    </source>
</evidence>
<reference evidence="2 3" key="1">
    <citation type="submission" date="2022-03" db="EMBL/GenBank/DDBJ databases">
        <authorList>
            <person name="Macdonald S."/>
            <person name="Ahmed S."/>
            <person name="Newling K."/>
        </authorList>
    </citation>
    <scope>NUCLEOTIDE SEQUENCE [LARGE SCALE GENOMIC DNA]</scope>
</reference>
<accession>A0ABC8LVU2</accession>
<sequence length="67" mass="7118">MRGSKADAMAPTPRLTQPTNPPGPEPAGTNTHYPKNTMAPTRRLTQLGEGGVFEPGSLLALKLPQDH</sequence>
<comment type="caution">
    <text evidence="2">The sequence shown here is derived from an EMBL/GenBank/DDBJ whole genome shotgun (WGS) entry which is preliminary data.</text>
</comment>
<proteinExistence type="predicted"/>
<name>A0ABC8LVU2_ERUVS</name>
<dbReference type="AlphaFoldDB" id="A0ABC8LVU2"/>
<evidence type="ECO:0000256" key="1">
    <source>
        <dbReference type="SAM" id="MobiDB-lite"/>
    </source>
</evidence>
<keyword evidence="3" id="KW-1185">Reference proteome</keyword>
<gene>
    <name evidence="2" type="ORF">ERUC_LOCUS40000</name>
</gene>
<dbReference type="EMBL" id="CAKOAT010751820">
    <property type="protein sequence ID" value="CAH8387517.1"/>
    <property type="molecule type" value="Genomic_DNA"/>
</dbReference>
<protein>
    <submittedName>
        <fullName evidence="2">Uncharacterized protein</fullName>
    </submittedName>
</protein>